<dbReference type="Gene3D" id="1.20.120.1080">
    <property type="match status" value="1"/>
</dbReference>
<dbReference type="PANTHER" id="PTHR18934:SF257">
    <property type="entry name" value="ATP-DEPENDENT RNA HELICASE DHX30"/>
    <property type="match status" value="1"/>
</dbReference>
<dbReference type="GO" id="GO:0003678">
    <property type="term" value="F:DNA helicase activity"/>
    <property type="evidence" value="ECO:0007669"/>
    <property type="project" value="TreeGrafter"/>
</dbReference>
<dbReference type="SMART" id="SM00847">
    <property type="entry name" value="HA2"/>
    <property type="match status" value="1"/>
</dbReference>
<dbReference type="OrthoDB" id="5600252at2759"/>
<dbReference type="InterPro" id="IPR027417">
    <property type="entry name" value="P-loop_NTPase"/>
</dbReference>
<evidence type="ECO:0000256" key="2">
    <source>
        <dbReference type="ARBA" id="ARBA00022741"/>
    </source>
</evidence>
<dbReference type="GO" id="GO:0005524">
    <property type="term" value="F:ATP binding"/>
    <property type="evidence" value="ECO:0007669"/>
    <property type="project" value="UniProtKB-KW"/>
</dbReference>
<dbReference type="GO" id="GO:0002151">
    <property type="term" value="F:G-quadruplex RNA binding"/>
    <property type="evidence" value="ECO:0007669"/>
    <property type="project" value="TreeGrafter"/>
</dbReference>
<dbReference type="GO" id="GO:0016787">
    <property type="term" value="F:hydrolase activity"/>
    <property type="evidence" value="ECO:0007669"/>
    <property type="project" value="UniProtKB-KW"/>
</dbReference>
<dbReference type="Gene3D" id="3.40.50.300">
    <property type="entry name" value="P-loop containing nucleotide triphosphate hydrolases"/>
    <property type="match status" value="2"/>
</dbReference>
<evidence type="ECO:0000256" key="1">
    <source>
        <dbReference type="ARBA" id="ARBA00012552"/>
    </source>
</evidence>
<name>A0A6P3XHX4_DINQU</name>
<evidence type="ECO:0000259" key="7">
    <source>
        <dbReference type="PROSITE" id="PS51194"/>
    </source>
</evidence>
<keyword evidence="4 9" id="KW-0347">Helicase</keyword>
<dbReference type="EC" id="3.6.4.13" evidence="1"/>
<dbReference type="CDD" id="cd17917">
    <property type="entry name" value="DEXHc_RHA-like"/>
    <property type="match status" value="1"/>
</dbReference>
<dbReference type="PROSITE" id="PS51194">
    <property type="entry name" value="HELICASE_CTER"/>
    <property type="match status" value="1"/>
</dbReference>
<evidence type="ECO:0000313" key="8">
    <source>
        <dbReference type="Proteomes" id="UP000515204"/>
    </source>
</evidence>
<evidence type="ECO:0000256" key="5">
    <source>
        <dbReference type="ARBA" id="ARBA00022840"/>
    </source>
</evidence>
<dbReference type="GO" id="GO:0003724">
    <property type="term" value="F:RNA helicase activity"/>
    <property type="evidence" value="ECO:0007669"/>
    <property type="project" value="UniProtKB-EC"/>
</dbReference>
<dbReference type="Pfam" id="PF00271">
    <property type="entry name" value="Helicase_C"/>
    <property type="match status" value="1"/>
</dbReference>
<dbReference type="InterPro" id="IPR002464">
    <property type="entry name" value="DNA/RNA_helicase_DEAH_CS"/>
</dbReference>
<dbReference type="GeneID" id="106746103"/>
<gene>
    <name evidence="9" type="primary">LOC106746103</name>
</gene>
<protein>
    <recommendedName>
        <fullName evidence="1">RNA helicase</fullName>
        <ecNumber evidence="1">3.6.4.13</ecNumber>
    </recommendedName>
</protein>
<proteinExistence type="predicted"/>
<accession>A0A6P3XHX4</accession>
<dbReference type="InterPro" id="IPR007502">
    <property type="entry name" value="Helicase-assoc_dom"/>
</dbReference>
<dbReference type="GO" id="GO:0005634">
    <property type="term" value="C:nucleus"/>
    <property type="evidence" value="ECO:0007669"/>
    <property type="project" value="TreeGrafter"/>
</dbReference>
<dbReference type="SUPFAM" id="SSF52540">
    <property type="entry name" value="P-loop containing nucleoside triphosphate hydrolases"/>
    <property type="match status" value="1"/>
</dbReference>
<dbReference type="RefSeq" id="XP_014477802.1">
    <property type="nucleotide sequence ID" value="XM_014622316.1"/>
</dbReference>
<evidence type="ECO:0000313" key="9">
    <source>
        <dbReference type="RefSeq" id="XP_014477802.1"/>
    </source>
</evidence>
<dbReference type="PANTHER" id="PTHR18934">
    <property type="entry name" value="ATP-DEPENDENT RNA HELICASE"/>
    <property type="match status" value="1"/>
</dbReference>
<feature type="domain" description="Helicase C-terminal" evidence="7">
    <location>
        <begin position="519"/>
        <end position="691"/>
    </location>
</feature>
<organism evidence="8 9">
    <name type="scientific">Dinoponera quadriceps</name>
    <name type="common">South American ant</name>
    <dbReference type="NCBI Taxonomy" id="609295"/>
    <lineage>
        <taxon>Eukaryota</taxon>
        <taxon>Metazoa</taxon>
        <taxon>Ecdysozoa</taxon>
        <taxon>Arthropoda</taxon>
        <taxon>Hexapoda</taxon>
        <taxon>Insecta</taxon>
        <taxon>Pterygota</taxon>
        <taxon>Neoptera</taxon>
        <taxon>Endopterygota</taxon>
        <taxon>Hymenoptera</taxon>
        <taxon>Apocrita</taxon>
        <taxon>Aculeata</taxon>
        <taxon>Formicoidea</taxon>
        <taxon>Formicidae</taxon>
        <taxon>Ponerinae</taxon>
        <taxon>Ponerini</taxon>
        <taxon>Dinoponera</taxon>
    </lineage>
</organism>
<dbReference type="InterPro" id="IPR001650">
    <property type="entry name" value="Helicase_C-like"/>
</dbReference>
<keyword evidence="3" id="KW-0378">Hydrolase</keyword>
<dbReference type="PROSITE" id="PS00690">
    <property type="entry name" value="DEAH_ATP_HELICASE"/>
    <property type="match status" value="1"/>
</dbReference>
<dbReference type="InterPro" id="IPR011545">
    <property type="entry name" value="DEAD/DEAH_box_helicase_dom"/>
</dbReference>
<dbReference type="InterPro" id="IPR048333">
    <property type="entry name" value="HA2_WH"/>
</dbReference>
<dbReference type="PROSITE" id="PS51192">
    <property type="entry name" value="HELICASE_ATP_BIND_1"/>
    <property type="match status" value="1"/>
</dbReference>
<keyword evidence="2" id="KW-0547">Nucleotide-binding</keyword>
<dbReference type="SMART" id="SM00490">
    <property type="entry name" value="HELICc"/>
    <property type="match status" value="1"/>
</dbReference>
<dbReference type="GO" id="GO:0005737">
    <property type="term" value="C:cytoplasm"/>
    <property type="evidence" value="ECO:0007669"/>
    <property type="project" value="TreeGrafter"/>
</dbReference>
<dbReference type="Pfam" id="PF00270">
    <property type="entry name" value="DEAD"/>
    <property type="match status" value="1"/>
</dbReference>
<evidence type="ECO:0000256" key="3">
    <source>
        <dbReference type="ARBA" id="ARBA00022801"/>
    </source>
</evidence>
<dbReference type="Pfam" id="PF04408">
    <property type="entry name" value="WHD_HA2"/>
    <property type="match status" value="1"/>
</dbReference>
<keyword evidence="5" id="KW-0067">ATP-binding</keyword>
<dbReference type="AlphaFoldDB" id="A0A6P3XHX4"/>
<dbReference type="Gene3D" id="3.30.160.20">
    <property type="match status" value="1"/>
</dbReference>
<evidence type="ECO:0000259" key="6">
    <source>
        <dbReference type="PROSITE" id="PS51192"/>
    </source>
</evidence>
<evidence type="ECO:0000256" key="4">
    <source>
        <dbReference type="ARBA" id="ARBA00022806"/>
    </source>
</evidence>
<dbReference type="Pfam" id="PF21010">
    <property type="entry name" value="HA2_C"/>
    <property type="match status" value="1"/>
</dbReference>
<dbReference type="KEGG" id="dqu:106746103"/>
<feature type="domain" description="Helicase ATP-binding" evidence="6">
    <location>
        <begin position="307"/>
        <end position="475"/>
    </location>
</feature>
<dbReference type="CDD" id="cd18791">
    <property type="entry name" value="SF2_C_RHA"/>
    <property type="match status" value="1"/>
</dbReference>
<dbReference type="Proteomes" id="UP000515204">
    <property type="component" value="Unplaced"/>
</dbReference>
<dbReference type="InterPro" id="IPR014001">
    <property type="entry name" value="Helicase_ATP-bd"/>
</dbReference>
<dbReference type="SMART" id="SM00487">
    <property type="entry name" value="DEXDc"/>
    <property type="match status" value="1"/>
</dbReference>
<keyword evidence="8" id="KW-1185">Reference proteome</keyword>
<reference evidence="9" key="1">
    <citation type="submission" date="2025-08" db="UniProtKB">
        <authorList>
            <consortium name="RefSeq"/>
        </authorList>
    </citation>
    <scope>IDENTIFICATION</scope>
</reference>
<sequence length="1072" mass="124170">MSQTFLAFGGHRSTYKCIRQCYMPYLYKNIIKNINVHSAMQYCISMKEEDVHLTKVKDFKFKDATNTNNLDINTRLTKVEEQNIDELSHDVHNEEKINRFSSNKTFREDIVVSKRIERLYQQPKTSLLEIYKIVCQELNDQTVLTSSCKQDSVSELWEFTYNVKWPNTMSFKGASIKKSTACKNAALKCLEWLEVNRKLKFGKPLVYTKQQIQQIQEKPCELSVATEILDNMEKLVEIYRTKIDIQRTDNSFIPNIYTTILDCDAFGYPSKYIANINLRNRLLRSRLTERRIRHADLPIFEFRDKILSMLERSQILLIEGDTGCGKSTQVPQFILDSYAHNGNATDCNILVSQPRKISAISLADRVAHERNEILGDVVGYQVRLKNETPQEPGRILYCTTGILLRKLQCTPGLEGCSHVILDEAHERSIDTDVLMNLLRRAVDRNPDLKVLIMSATINAHLFQEYFNCPAIKVPGRLYPVEMNFMEDIENLPDLQKYKPYLNINYHDENSESLFVNYVKIVQIIKWISENKPQGAVLCFLPGWAEIVQVQKMLEDDPIFPQKQLLLPIHSKESHEAQRMIFQEVPDDTRKIILATDIAETGITVSDVCYVVDSAIHRDVRWDDTKDQLCLSNHWVSQANIQQRKGRAGRVRPGVSYHMIKRTEYDKLQEYPIARVLSTSLEKTILEIKSYTDEKAEVFLSGLLEPPSPSRIQKGVNYLIDLGVFDEEENLTALGKRMIAFPTHPKFSKALVYSAIFNCVHPVVSIVSVFSGEDSPFQDVLGEKSKLRKNKALYHPMSDHVAISWIFKSWYTYNSYKLRSAIKFCRKINLRHRKMETLTVLRQMFIQQMIGCRLLRKDDTHAYDNPRDAANKYENKDELVSAILYAATQQLIEHTNVGFKKGILRTNSNDLRIRGKFKAMISGESVNYKRKVWPSQYLTYFRGEHCDTKHRTVIRESSMVSPLTVLLFNQKEIQRHERDDRTEMQINVDEQHTLNFTCDKRTADVLLKFRDVMWSVVQCSLEQGEVEDYGTRLITEYKDQLLQTLVKALDASSAYTYDTQATKDNNDNDKASM</sequence>